<dbReference type="GO" id="GO:0047324">
    <property type="term" value="F:phosphoenolpyruvate-glycerone phosphotransferase activity"/>
    <property type="evidence" value="ECO:0007669"/>
    <property type="project" value="UniProtKB-EC"/>
</dbReference>
<evidence type="ECO:0000256" key="3">
    <source>
        <dbReference type="ARBA" id="ARBA00012095"/>
    </source>
</evidence>
<name>A0A2S6HLS5_9FIRM</name>
<comment type="subunit">
    <text evidence="7">Homodimer. The dihydroxyacetone kinase complex is composed of a homodimer of DhaM, a homodimer of DhaK and the subunit DhaL.</text>
</comment>
<dbReference type="PROSITE" id="PS51481">
    <property type="entry name" value="DHAK"/>
    <property type="match status" value="1"/>
</dbReference>
<keyword evidence="4" id="KW-0808">Transferase</keyword>
<dbReference type="GO" id="GO:0004371">
    <property type="term" value="F:glycerone kinase activity"/>
    <property type="evidence" value="ECO:0007669"/>
    <property type="project" value="InterPro"/>
</dbReference>
<evidence type="ECO:0000313" key="10">
    <source>
        <dbReference type="Proteomes" id="UP000237749"/>
    </source>
</evidence>
<comment type="pathway">
    <text evidence="2">Polyol metabolism; glycerol degradation.</text>
</comment>
<sequence length="339" mass="36819">MKKLMNDPEHYVNEMLEGIYLTHPDQLTFTGNDLRCLVTTKKTEGKVGIATGGGSGHLPLFLGYVGDGMLDGCCVGDVFQSPSADQMLEVTKRIDAGAGVLYIYGNYNGDIFNFDMAAEMADMEEGIRVEQVVAGEDVASPPAKDGEKNTRRGVAGIFFVYKCAGAAAALRKDLSEVKRIAEKAASNVRTMGVALTPCTVPRVGHPGFEIAEDEMELGMGIHGEPGIRRGKMESADQITEEMVTKILSDISYEPGDETAVLVNGLGATPLDEQYIVARKVHQILKEKNIRVHRCYVGEYVTSIEMAGLSISLLKLDEELKGYLDAPADTPFFKQKQIGE</sequence>
<dbReference type="RefSeq" id="WP_104439165.1">
    <property type="nucleotide sequence ID" value="NZ_PTJA01000015.1"/>
</dbReference>
<dbReference type="EC" id="2.7.1.121" evidence="3"/>
<keyword evidence="5 9" id="KW-0418">Kinase</keyword>
<keyword evidence="10" id="KW-1185">Reference proteome</keyword>
<dbReference type="Gene3D" id="3.40.50.10440">
    <property type="entry name" value="Dihydroxyacetone kinase, domain 1"/>
    <property type="match status" value="1"/>
</dbReference>
<evidence type="ECO:0000256" key="4">
    <source>
        <dbReference type="ARBA" id="ARBA00022679"/>
    </source>
</evidence>
<dbReference type="AlphaFoldDB" id="A0A2S6HLS5"/>
<evidence type="ECO:0000256" key="7">
    <source>
        <dbReference type="ARBA" id="ARBA00046577"/>
    </source>
</evidence>
<organism evidence="9 10">
    <name type="scientific">Lacrimispora xylanisolvens</name>
    <dbReference type="NCBI Taxonomy" id="384636"/>
    <lineage>
        <taxon>Bacteria</taxon>
        <taxon>Bacillati</taxon>
        <taxon>Bacillota</taxon>
        <taxon>Clostridia</taxon>
        <taxon>Lachnospirales</taxon>
        <taxon>Lachnospiraceae</taxon>
        <taxon>Lacrimispora</taxon>
    </lineage>
</organism>
<evidence type="ECO:0000256" key="5">
    <source>
        <dbReference type="ARBA" id="ARBA00022777"/>
    </source>
</evidence>
<dbReference type="Proteomes" id="UP000237749">
    <property type="component" value="Unassembled WGS sequence"/>
</dbReference>
<proteinExistence type="predicted"/>
<dbReference type="OrthoDB" id="9806345at2"/>
<evidence type="ECO:0000256" key="1">
    <source>
        <dbReference type="ARBA" id="ARBA00001113"/>
    </source>
</evidence>
<dbReference type="PANTHER" id="PTHR28629">
    <property type="entry name" value="TRIOKINASE/FMN CYCLASE"/>
    <property type="match status" value="1"/>
</dbReference>
<dbReference type="EMBL" id="PTJA01000015">
    <property type="protein sequence ID" value="PPK78428.1"/>
    <property type="molecule type" value="Genomic_DNA"/>
</dbReference>
<dbReference type="GO" id="GO:0019563">
    <property type="term" value="P:glycerol catabolic process"/>
    <property type="evidence" value="ECO:0007669"/>
    <property type="project" value="TreeGrafter"/>
</dbReference>
<dbReference type="InterPro" id="IPR004006">
    <property type="entry name" value="DhaK_dom"/>
</dbReference>
<dbReference type="InterPro" id="IPR050861">
    <property type="entry name" value="Dihydroxyacetone_Kinase"/>
</dbReference>
<dbReference type="FunFam" id="3.40.50.10440:FF:000001">
    <property type="entry name" value="Dihydroxyacetone kinase, DhaK subunit"/>
    <property type="match status" value="1"/>
</dbReference>
<gene>
    <name evidence="9" type="ORF">BXY41_115102</name>
</gene>
<reference evidence="9 10" key="1">
    <citation type="submission" date="2018-02" db="EMBL/GenBank/DDBJ databases">
        <title>Genomic Encyclopedia of Archaeal and Bacterial Type Strains, Phase II (KMG-II): from individual species to whole genera.</title>
        <authorList>
            <person name="Goeker M."/>
        </authorList>
    </citation>
    <scope>NUCLEOTIDE SEQUENCE [LARGE SCALE GENOMIC DNA]</scope>
    <source>
        <strain evidence="9 10">DSM 3808</strain>
    </source>
</reference>
<evidence type="ECO:0000256" key="6">
    <source>
        <dbReference type="ARBA" id="ARBA00022798"/>
    </source>
</evidence>
<dbReference type="FunFam" id="3.30.1180.20:FF:000002">
    <property type="entry name" value="Dihydroxyacetone kinase subunit DhaK"/>
    <property type="match status" value="1"/>
</dbReference>
<comment type="catalytic activity">
    <reaction evidence="1">
        <text>dihydroxyacetone + phosphoenolpyruvate = dihydroxyacetone phosphate + pyruvate</text>
        <dbReference type="Rhea" id="RHEA:18381"/>
        <dbReference type="ChEBI" id="CHEBI:15361"/>
        <dbReference type="ChEBI" id="CHEBI:16016"/>
        <dbReference type="ChEBI" id="CHEBI:57642"/>
        <dbReference type="ChEBI" id="CHEBI:58702"/>
        <dbReference type="EC" id="2.7.1.121"/>
    </reaction>
</comment>
<dbReference type="GO" id="GO:0005829">
    <property type="term" value="C:cytosol"/>
    <property type="evidence" value="ECO:0007669"/>
    <property type="project" value="TreeGrafter"/>
</dbReference>
<evidence type="ECO:0000259" key="8">
    <source>
        <dbReference type="PROSITE" id="PS51481"/>
    </source>
</evidence>
<evidence type="ECO:0000313" key="9">
    <source>
        <dbReference type="EMBL" id="PPK78428.1"/>
    </source>
</evidence>
<accession>A0A2S6HLS5</accession>
<evidence type="ECO:0000256" key="2">
    <source>
        <dbReference type="ARBA" id="ARBA00004745"/>
    </source>
</evidence>
<keyword evidence="6" id="KW-0319">Glycerol metabolism</keyword>
<dbReference type="PANTHER" id="PTHR28629:SF4">
    <property type="entry name" value="TRIOKINASE_FMN CYCLASE"/>
    <property type="match status" value="1"/>
</dbReference>
<protein>
    <recommendedName>
        <fullName evidence="3">phosphoenolpyruvate--glycerone phosphotransferase</fullName>
        <ecNumber evidence="3">2.7.1.121</ecNumber>
    </recommendedName>
</protein>
<comment type="caution">
    <text evidence="9">The sequence shown here is derived from an EMBL/GenBank/DDBJ whole genome shotgun (WGS) entry which is preliminary data.</text>
</comment>
<dbReference type="SUPFAM" id="SSF82549">
    <property type="entry name" value="DAK1/DegV-like"/>
    <property type="match status" value="1"/>
</dbReference>
<feature type="domain" description="DhaK" evidence="8">
    <location>
        <begin position="7"/>
        <end position="332"/>
    </location>
</feature>
<dbReference type="Gene3D" id="3.30.1180.20">
    <property type="entry name" value="Dihydroxyacetone kinase, domain 2"/>
    <property type="match status" value="1"/>
</dbReference>
<dbReference type="Pfam" id="PF02733">
    <property type="entry name" value="Dak1"/>
    <property type="match status" value="1"/>
</dbReference>